<evidence type="ECO:0000313" key="6">
    <source>
        <dbReference type="EMBL" id="PIO35479.1"/>
    </source>
</evidence>
<name>A0A2G9S5K9_AQUCT</name>
<dbReference type="Gene3D" id="3.40.50.300">
    <property type="entry name" value="P-loop containing nucleotide triphosphate hydrolases"/>
    <property type="match status" value="1"/>
</dbReference>
<keyword evidence="3" id="KW-0547">Nucleotide-binding</keyword>
<dbReference type="PROSITE" id="PS51450">
    <property type="entry name" value="LRR"/>
    <property type="match status" value="4"/>
</dbReference>
<evidence type="ECO:0000313" key="7">
    <source>
        <dbReference type="Proteomes" id="UP000228934"/>
    </source>
</evidence>
<dbReference type="PROSITE" id="PS51424">
    <property type="entry name" value="ROC"/>
    <property type="match status" value="1"/>
</dbReference>
<dbReference type="Gene3D" id="3.30.70.1390">
    <property type="entry name" value="ROC domain from the Parkinson's disease-associated leucine-rich repeat kinase 2"/>
    <property type="match status" value="1"/>
</dbReference>
<dbReference type="PANTHER" id="PTHR48051:SF55">
    <property type="entry name" value="MALIGNANT FIBROUS HISTIOCYTOMA-AMPLIFIED SEQUENCE 1 HOMOLOG"/>
    <property type="match status" value="1"/>
</dbReference>
<dbReference type="GO" id="GO:0005737">
    <property type="term" value="C:cytoplasm"/>
    <property type="evidence" value="ECO:0007669"/>
    <property type="project" value="TreeGrafter"/>
</dbReference>
<dbReference type="Gene3D" id="3.80.10.10">
    <property type="entry name" value="Ribonuclease Inhibitor"/>
    <property type="match status" value="1"/>
</dbReference>
<evidence type="ECO:0000256" key="1">
    <source>
        <dbReference type="ARBA" id="ARBA00022614"/>
    </source>
</evidence>
<reference evidence="7" key="1">
    <citation type="journal article" date="2017" name="Nat. Commun.">
        <title>The North American bullfrog draft genome provides insight into hormonal regulation of long noncoding RNA.</title>
        <authorList>
            <person name="Hammond S.A."/>
            <person name="Warren R.L."/>
            <person name="Vandervalk B.P."/>
            <person name="Kucuk E."/>
            <person name="Khan H."/>
            <person name="Gibb E.A."/>
            <person name="Pandoh P."/>
            <person name="Kirk H."/>
            <person name="Zhao Y."/>
            <person name="Jones M."/>
            <person name="Mungall A.J."/>
            <person name="Coope R."/>
            <person name="Pleasance S."/>
            <person name="Moore R.A."/>
            <person name="Holt R.A."/>
            <person name="Round J.M."/>
            <person name="Ohora S."/>
            <person name="Walle B.V."/>
            <person name="Veldhoen N."/>
            <person name="Helbing C.C."/>
            <person name="Birol I."/>
        </authorList>
    </citation>
    <scope>NUCLEOTIDE SEQUENCE [LARGE SCALE GENOMIC DNA]</scope>
</reference>
<keyword evidence="4" id="KW-0812">Transmembrane</keyword>
<dbReference type="Pfam" id="PF13855">
    <property type="entry name" value="LRR_8"/>
    <property type="match status" value="1"/>
</dbReference>
<dbReference type="Proteomes" id="UP000228934">
    <property type="component" value="Unassembled WGS sequence"/>
</dbReference>
<protein>
    <recommendedName>
        <fullName evidence="5">Roc domain-containing protein</fullName>
    </recommendedName>
</protein>
<dbReference type="InterPro" id="IPR020859">
    <property type="entry name" value="ROC"/>
</dbReference>
<dbReference type="SUPFAM" id="SSF52540">
    <property type="entry name" value="P-loop containing nucleoside triphosphate hydrolases"/>
    <property type="match status" value="1"/>
</dbReference>
<feature type="non-terminal residue" evidence="6">
    <location>
        <position position="847"/>
    </location>
</feature>
<evidence type="ECO:0000259" key="5">
    <source>
        <dbReference type="PROSITE" id="PS51424"/>
    </source>
</evidence>
<feature type="transmembrane region" description="Helical" evidence="4">
    <location>
        <begin position="793"/>
        <end position="811"/>
    </location>
</feature>
<gene>
    <name evidence="6" type="ORF">AB205_0029040</name>
</gene>
<keyword evidence="7" id="KW-1185">Reference proteome</keyword>
<dbReference type="Pfam" id="PF08477">
    <property type="entry name" value="Roc"/>
    <property type="match status" value="1"/>
</dbReference>
<dbReference type="InterPro" id="IPR001611">
    <property type="entry name" value="Leu-rich_rpt"/>
</dbReference>
<keyword evidence="4" id="KW-0472">Membrane</keyword>
<sequence length="847" mass="98742">MKYTIKSKEVLPQRQVDLSLKRLKVIPSEVLLDTRIQILKLDRNKLRSVSQIGCLKELQILLLSKNELNDFPLEIQYLVHLERLELNQNKIEAIPSGIFLNLKALKYLKLSNNRLSDLPKDLSTCSELQYLNLAHNLFTEIPKSILTLMSLRELYVDNNKLQKLPSDLFLSLSLKKFSVSYNHLKEPPDEVCAGGLKQIQSYFLQLQGGQAREEKRVKVIFIGTSLAGKTTISRSLSRGKIMPVLEEDRTVGIEISEFQINDFTFLFWDFAGHLEYYVTHHVFITPHALVILVVDLHRYQMDNIQCFIDLVGFWINNLLMRVPDSVVLTVGTHKDLCHPEEVELKSRDIEEKICSMLDEHKASLLHFINNLGEQNLQHHILNSVRKVELFPNVIKTLPIVYKTVELSIIEVTQSEDSPEHGIMDLDHLLSEILLRNDHSDLDKELLKDILRYLHRIGLIVWYEDIKSLLNTVFLKPSFLITVFKMLVRHDLAKQLERIPAEVLVSERSFKRDVLKWLEMLRSKAMLRLQAIRVLVKHQLENLPLRDTKDLFHDLLGNLREDGKLISLLVHFQICMPVRNMKDLNPRAQEFVPGNPWSVRSLPKEMCYLFPTYLNTLMEVTERWGGDHSEDIYVRVYFSPQIPEGFFQRLMVKSCSFYTTHWVEKGSFLLVNNGKPLMIKENNQRADSYLEIRSRRPKKPNDFGPLWDFKLTILSIMEKLCKQWPGLFYFIRTPCRTVGCPEEFEWPDIEGPGSVFDILGRNVFFDIFLVKKNRDKHLLIGFHKSYSAYKIEDSFMAFLLLISFFLLVMAEISDFYRDCDIMADTSDTFGTILGPFTFIQRSVRLKMH</sequence>
<dbReference type="GO" id="GO:0000166">
    <property type="term" value="F:nucleotide binding"/>
    <property type="evidence" value="ECO:0007669"/>
    <property type="project" value="UniProtKB-KW"/>
</dbReference>
<dbReference type="SUPFAM" id="SSF52058">
    <property type="entry name" value="L domain-like"/>
    <property type="match status" value="1"/>
</dbReference>
<keyword evidence="1" id="KW-0433">Leucine-rich repeat</keyword>
<dbReference type="SMART" id="SM00364">
    <property type="entry name" value="LRR_BAC"/>
    <property type="match status" value="4"/>
</dbReference>
<dbReference type="PANTHER" id="PTHR48051">
    <property type="match status" value="1"/>
</dbReference>
<dbReference type="AlphaFoldDB" id="A0A2G9S5K9"/>
<organism evidence="6 7">
    <name type="scientific">Aquarana catesbeiana</name>
    <name type="common">American bullfrog</name>
    <name type="synonym">Rana catesbeiana</name>
    <dbReference type="NCBI Taxonomy" id="8400"/>
    <lineage>
        <taxon>Eukaryota</taxon>
        <taxon>Metazoa</taxon>
        <taxon>Chordata</taxon>
        <taxon>Craniata</taxon>
        <taxon>Vertebrata</taxon>
        <taxon>Euteleostomi</taxon>
        <taxon>Amphibia</taxon>
        <taxon>Batrachia</taxon>
        <taxon>Anura</taxon>
        <taxon>Neobatrachia</taxon>
        <taxon>Ranoidea</taxon>
        <taxon>Ranidae</taxon>
        <taxon>Aquarana</taxon>
    </lineage>
</organism>
<dbReference type="OrthoDB" id="40118at2759"/>
<evidence type="ECO:0000256" key="2">
    <source>
        <dbReference type="ARBA" id="ARBA00022737"/>
    </source>
</evidence>
<dbReference type="InterPro" id="IPR027417">
    <property type="entry name" value="P-loop_NTPase"/>
</dbReference>
<evidence type="ECO:0000256" key="4">
    <source>
        <dbReference type="SAM" id="Phobius"/>
    </source>
</evidence>
<dbReference type="InterPro" id="IPR003591">
    <property type="entry name" value="Leu-rich_rpt_typical-subtyp"/>
</dbReference>
<dbReference type="InterPro" id="IPR032675">
    <property type="entry name" value="LRR_dom_sf"/>
</dbReference>
<feature type="domain" description="Roc" evidence="5">
    <location>
        <begin position="210"/>
        <end position="387"/>
    </location>
</feature>
<dbReference type="InterPro" id="IPR050216">
    <property type="entry name" value="LRR_domain-containing"/>
</dbReference>
<keyword evidence="4" id="KW-1133">Transmembrane helix</keyword>
<evidence type="ECO:0000256" key="3">
    <source>
        <dbReference type="ARBA" id="ARBA00022741"/>
    </source>
</evidence>
<dbReference type="GO" id="GO:0009966">
    <property type="term" value="P:regulation of signal transduction"/>
    <property type="evidence" value="ECO:0007669"/>
    <property type="project" value="UniProtKB-ARBA"/>
</dbReference>
<accession>A0A2G9S5K9</accession>
<keyword evidence="2" id="KW-0677">Repeat</keyword>
<dbReference type="SMART" id="SM00369">
    <property type="entry name" value="LRR_TYP"/>
    <property type="match status" value="5"/>
</dbReference>
<proteinExistence type="predicted"/>
<dbReference type="EMBL" id="KV926336">
    <property type="protein sequence ID" value="PIO35479.1"/>
    <property type="molecule type" value="Genomic_DNA"/>
</dbReference>